<organism evidence="2 3">
    <name type="scientific">Lophiotrema nucula</name>
    <dbReference type="NCBI Taxonomy" id="690887"/>
    <lineage>
        <taxon>Eukaryota</taxon>
        <taxon>Fungi</taxon>
        <taxon>Dikarya</taxon>
        <taxon>Ascomycota</taxon>
        <taxon>Pezizomycotina</taxon>
        <taxon>Dothideomycetes</taxon>
        <taxon>Pleosporomycetidae</taxon>
        <taxon>Pleosporales</taxon>
        <taxon>Lophiotremataceae</taxon>
        <taxon>Lophiotrema</taxon>
    </lineage>
</organism>
<feature type="compositionally biased region" description="Basic and acidic residues" evidence="1">
    <location>
        <begin position="272"/>
        <end position="289"/>
    </location>
</feature>
<evidence type="ECO:0000256" key="1">
    <source>
        <dbReference type="SAM" id="MobiDB-lite"/>
    </source>
</evidence>
<protein>
    <submittedName>
        <fullName evidence="2">Uncharacterized protein</fullName>
    </submittedName>
</protein>
<evidence type="ECO:0000313" key="2">
    <source>
        <dbReference type="EMBL" id="KAF2109830.1"/>
    </source>
</evidence>
<feature type="compositionally biased region" description="Gly residues" evidence="1">
    <location>
        <begin position="187"/>
        <end position="196"/>
    </location>
</feature>
<feature type="compositionally biased region" description="Acidic residues" evidence="1">
    <location>
        <begin position="322"/>
        <end position="336"/>
    </location>
</feature>
<keyword evidence="3" id="KW-1185">Reference proteome</keyword>
<dbReference type="Proteomes" id="UP000799770">
    <property type="component" value="Unassembled WGS sequence"/>
</dbReference>
<gene>
    <name evidence="2" type="ORF">BDV96DRAFT_225842</name>
</gene>
<feature type="compositionally biased region" description="Basic residues" evidence="1">
    <location>
        <begin position="423"/>
        <end position="433"/>
    </location>
</feature>
<sequence>MANQKIILHDFDNGFSTVFMRTNDKDYKDLTNTAFEGLCRDPTKFDAHIHLSRDSCGKRIEADQWDAGVLLSWKKLDIYVHFVARQATSAVRRKKKIANDSRFGTQQVRNQSHDSASEALQPEPFRILIRPSPPPRAPPPSRTEFLMQEHAETVYKLDDDDDDYRPLGSETDSSDPQYRSLNPSGPGTQGSEGGVYGYRSSYMEQHEDHGYNIQPSEPLQDMEDQEEVFNFTKAMKNAARAREQGYREELGFRNDPDAEPVPVKRHPPMKLLLREPKPVPKKDRLEYERSGTLYYDPFLGKMEVSQKTAPRRHYLPEPYPINDDEEEEEDEEEDDADCTRKTRKRRRALDSASEEEGDEESQDSGEEGSGEEEGSQDHESDMDRSDSDEEDEGHGADVENTRERYEEDDPDSNPNNDIDQHHSSSHSRSRHQRSPTADLILEAGMHRDQFTSPRKTKEKVERSYEESDQDSNDWDDNDWREESEVKRRVWRNGIWVTR</sequence>
<feature type="region of interest" description="Disordered" evidence="1">
    <location>
        <begin position="94"/>
        <end position="142"/>
    </location>
</feature>
<dbReference type="AlphaFoldDB" id="A0A6A5YS55"/>
<proteinExistence type="predicted"/>
<feature type="region of interest" description="Disordered" evidence="1">
    <location>
        <begin position="155"/>
        <end position="196"/>
    </location>
</feature>
<feature type="compositionally biased region" description="Basic and acidic residues" evidence="1">
    <location>
        <begin position="375"/>
        <end position="385"/>
    </location>
</feature>
<feature type="compositionally biased region" description="Basic and acidic residues" evidence="1">
    <location>
        <begin position="247"/>
        <end position="256"/>
    </location>
</feature>
<feature type="compositionally biased region" description="Basic and acidic residues" evidence="1">
    <location>
        <begin position="393"/>
        <end position="405"/>
    </location>
</feature>
<reference evidence="2" key="1">
    <citation type="journal article" date="2020" name="Stud. Mycol.">
        <title>101 Dothideomycetes genomes: a test case for predicting lifestyles and emergence of pathogens.</title>
        <authorList>
            <person name="Haridas S."/>
            <person name="Albert R."/>
            <person name="Binder M."/>
            <person name="Bloem J."/>
            <person name="Labutti K."/>
            <person name="Salamov A."/>
            <person name="Andreopoulos B."/>
            <person name="Baker S."/>
            <person name="Barry K."/>
            <person name="Bills G."/>
            <person name="Bluhm B."/>
            <person name="Cannon C."/>
            <person name="Castanera R."/>
            <person name="Culley D."/>
            <person name="Daum C."/>
            <person name="Ezra D."/>
            <person name="Gonzalez J."/>
            <person name="Henrissat B."/>
            <person name="Kuo A."/>
            <person name="Liang C."/>
            <person name="Lipzen A."/>
            <person name="Lutzoni F."/>
            <person name="Magnuson J."/>
            <person name="Mondo S."/>
            <person name="Nolan M."/>
            <person name="Ohm R."/>
            <person name="Pangilinan J."/>
            <person name="Park H.-J."/>
            <person name="Ramirez L."/>
            <person name="Alfaro M."/>
            <person name="Sun H."/>
            <person name="Tritt A."/>
            <person name="Yoshinaga Y."/>
            <person name="Zwiers L.-H."/>
            <person name="Turgeon B."/>
            <person name="Goodwin S."/>
            <person name="Spatafora J."/>
            <person name="Crous P."/>
            <person name="Grigoriev I."/>
        </authorList>
    </citation>
    <scope>NUCLEOTIDE SEQUENCE</scope>
    <source>
        <strain evidence="2">CBS 627.86</strain>
    </source>
</reference>
<feature type="compositionally biased region" description="Acidic residues" evidence="1">
    <location>
        <begin position="466"/>
        <end position="479"/>
    </location>
</feature>
<name>A0A6A5YS55_9PLEO</name>
<dbReference type="EMBL" id="ML977340">
    <property type="protein sequence ID" value="KAF2109830.1"/>
    <property type="molecule type" value="Genomic_DNA"/>
</dbReference>
<feature type="compositionally biased region" description="Pro residues" evidence="1">
    <location>
        <begin position="131"/>
        <end position="141"/>
    </location>
</feature>
<feature type="compositionally biased region" description="Acidic residues" evidence="1">
    <location>
        <begin position="352"/>
        <end position="374"/>
    </location>
</feature>
<accession>A0A6A5YS55</accession>
<evidence type="ECO:0000313" key="3">
    <source>
        <dbReference type="Proteomes" id="UP000799770"/>
    </source>
</evidence>
<feature type="compositionally biased region" description="Polar residues" evidence="1">
    <location>
        <begin position="170"/>
        <end position="186"/>
    </location>
</feature>
<feature type="region of interest" description="Disordered" evidence="1">
    <location>
        <begin position="247"/>
        <end position="484"/>
    </location>
</feature>